<dbReference type="AlphaFoldDB" id="A0A846Y113"/>
<sequence>MSIETSTDDSAGSTTELVRELSDLLPGGTVVTDADIVEVYRQDWSMDPAAGTPLAVVRARTEDDVCAVLRFASRHRIPVVPRGAGSSVVGGSTAVDGAITLSVELLDDIRVDRDAMAAVVGPGAVNAAVSAAAAAEGLFYPPDPTSSDFCSVGGNVATNSGGANGYKYGSTRDYVLGLRVVLADGSVVEVGGAAPKSSTGLSLAGLFVGSEGTLGVITRVTVRLLPAPSAPHTVAAFFTDHNAAFAAAAAIAHRLRPSELVLMDRPALEVADSLLQMGLDSETGAVVYAYSDAGAGAKAEIALMVELCREHGATEVFDTDDRTQGEMVSRPRTAVFEVLEGHCAMVVEDYVLPPAALGEFLSTVHELAAQTGQQVLTYAYPADGVIHPIITFDPADEGSAGRAFGVRGRLTEVVAALGGAVAGEYGVGADKRQAVAGVAGEGAVALQRRIKDLFDPDGILNPRALLFPGPGERS</sequence>
<evidence type="ECO:0000256" key="2">
    <source>
        <dbReference type="ARBA" id="ARBA00022630"/>
    </source>
</evidence>
<comment type="caution">
    <text evidence="6">The sequence shown here is derived from an EMBL/GenBank/DDBJ whole genome shotgun (WGS) entry which is preliminary data.</text>
</comment>
<dbReference type="GO" id="GO:0071949">
    <property type="term" value="F:FAD binding"/>
    <property type="evidence" value="ECO:0007669"/>
    <property type="project" value="InterPro"/>
</dbReference>
<dbReference type="PROSITE" id="PS51387">
    <property type="entry name" value="FAD_PCMH"/>
    <property type="match status" value="1"/>
</dbReference>
<dbReference type="EMBL" id="JAAXOP010000005">
    <property type="protein sequence ID" value="NKY50968.1"/>
    <property type="molecule type" value="Genomic_DNA"/>
</dbReference>
<dbReference type="Gene3D" id="1.10.45.10">
    <property type="entry name" value="Vanillyl-alcohol Oxidase, Chain A, domain 4"/>
    <property type="match status" value="1"/>
</dbReference>
<name>A0A846Y113_9NOCA</name>
<dbReference type="InterPro" id="IPR016164">
    <property type="entry name" value="FAD-linked_Oxase-like_C"/>
</dbReference>
<dbReference type="InterPro" id="IPR016166">
    <property type="entry name" value="FAD-bd_PCMH"/>
</dbReference>
<keyword evidence="7" id="KW-1185">Reference proteome</keyword>
<dbReference type="SUPFAM" id="SSF55103">
    <property type="entry name" value="FAD-linked oxidases, C-terminal domain"/>
    <property type="match status" value="1"/>
</dbReference>
<dbReference type="InterPro" id="IPR016169">
    <property type="entry name" value="FAD-bd_PCMH_sub2"/>
</dbReference>
<dbReference type="Gene3D" id="3.30.465.10">
    <property type="match status" value="1"/>
</dbReference>
<dbReference type="InterPro" id="IPR006094">
    <property type="entry name" value="Oxid_FAD_bind_N"/>
</dbReference>
<dbReference type="InterPro" id="IPR051914">
    <property type="entry name" value="FAD-linked_OxidoTrans_Type4"/>
</dbReference>
<keyword evidence="3" id="KW-0274">FAD</keyword>
<evidence type="ECO:0000256" key="1">
    <source>
        <dbReference type="ARBA" id="ARBA00001974"/>
    </source>
</evidence>
<dbReference type="InterPro" id="IPR004113">
    <property type="entry name" value="FAD-bd_oxidored_4_C"/>
</dbReference>
<evidence type="ECO:0000259" key="5">
    <source>
        <dbReference type="PROSITE" id="PS51387"/>
    </source>
</evidence>
<gene>
    <name evidence="6" type="ORF">HGA08_12160</name>
</gene>
<accession>A0A846Y113</accession>
<dbReference type="PANTHER" id="PTHR42934:SF2">
    <property type="entry name" value="GLYCOLATE OXIDASE SUBUNIT GLCD"/>
    <property type="match status" value="1"/>
</dbReference>
<keyword evidence="2" id="KW-0285">Flavoprotein</keyword>
<dbReference type="SUPFAM" id="SSF56176">
    <property type="entry name" value="FAD-binding/transporter-associated domain-like"/>
    <property type="match status" value="1"/>
</dbReference>
<evidence type="ECO:0000313" key="6">
    <source>
        <dbReference type="EMBL" id="NKY50968.1"/>
    </source>
</evidence>
<dbReference type="InterPro" id="IPR036318">
    <property type="entry name" value="FAD-bd_PCMH-like_sf"/>
</dbReference>
<dbReference type="Pfam" id="PF02913">
    <property type="entry name" value="FAD-oxidase_C"/>
    <property type="match status" value="1"/>
</dbReference>
<dbReference type="Proteomes" id="UP000565711">
    <property type="component" value="Unassembled WGS sequence"/>
</dbReference>
<organism evidence="6 7">
    <name type="scientific">Nocardia vermiculata</name>
    <dbReference type="NCBI Taxonomy" id="257274"/>
    <lineage>
        <taxon>Bacteria</taxon>
        <taxon>Bacillati</taxon>
        <taxon>Actinomycetota</taxon>
        <taxon>Actinomycetes</taxon>
        <taxon>Mycobacteriales</taxon>
        <taxon>Nocardiaceae</taxon>
        <taxon>Nocardia</taxon>
    </lineage>
</organism>
<dbReference type="Pfam" id="PF01565">
    <property type="entry name" value="FAD_binding_4"/>
    <property type="match status" value="1"/>
</dbReference>
<dbReference type="FunFam" id="1.10.45.10:FF:000001">
    <property type="entry name" value="D-lactate dehydrogenase mitochondrial"/>
    <property type="match status" value="1"/>
</dbReference>
<evidence type="ECO:0000313" key="7">
    <source>
        <dbReference type="Proteomes" id="UP000565711"/>
    </source>
</evidence>
<dbReference type="GO" id="GO:0016491">
    <property type="term" value="F:oxidoreductase activity"/>
    <property type="evidence" value="ECO:0007669"/>
    <property type="project" value="UniProtKB-KW"/>
</dbReference>
<proteinExistence type="predicted"/>
<evidence type="ECO:0000256" key="4">
    <source>
        <dbReference type="ARBA" id="ARBA00023002"/>
    </source>
</evidence>
<feature type="domain" description="FAD-binding PCMH-type" evidence="5">
    <location>
        <begin position="49"/>
        <end position="227"/>
    </location>
</feature>
<dbReference type="InterPro" id="IPR016171">
    <property type="entry name" value="Vanillyl_alc_oxidase_C-sub2"/>
</dbReference>
<keyword evidence="4" id="KW-0560">Oxidoreductase</keyword>
<evidence type="ECO:0000256" key="3">
    <source>
        <dbReference type="ARBA" id="ARBA00022827"/>
    </source>
</evidence>
<reference evidence="6 7" key="1">
    <citation type="submission" date="2020-04" db="EMBL/GenBank/DDBJ databases">
        <title>MicrobeNet Type strains.</title>
        <authorList>
            <person name="Nicholson A.C."/>
        </authorList>
    </citation>
    <scope>NUCLEOTIDE SEQUENCE [LARGE SCALE GENOMIC DNA]</scope>
    <source>
        <strain evidence="6 7">JCM 12354</strain>
    </source>
</reference>
<comment type="cofactor">
    <cofactor evidence="1">
        <name>FAD</name>
        <dbReference type="ChEBI" id="CHEBI:57692"/>
    </cofactor>
</comment>
<dbReference type="PANTHER" id="PTHR42934">
    <property type="entry name" value="GLYCOLATE OXIDASE SUBUNIT GLCD"/>
    <property type="match status" value="1"/>
</dbReference>
<dbReference type="RefSeq" id="WP_067873693.1">
    <property type="nucleotide sequence ID" value="NZ_JAAXOP010000005.1"/>
</dbReference>
<protein>
    <submittedName>
        <fullName evidence="6">FAD-binding oxidoreductase</fullName>
    </submittedName>
</protein>